<reference evidence="2" key="1">
    <citation type="journal article" date="2022" name="Mol. Ecol. Resour.">
        <title>The genomes of chicory, endive, great burdock and yacon provide insights into Asteraceae palaeo-polyploidization history and plant inulin production.</title>
        <authorList>
            <person name="Fan W."/>
            <person name="Wang S."/>
            <person name="Wang H."/>
            <person name="Wang A."/>
            <person name="Jiang F."/>
            <person name="Liu H."/>
            <person name="Zhao H."/>
            <person name="Xu D."/>
            <person name="Zhang Y."/>
        </authorList>
    </citation>
    <scope>NUCLEOTIDE SEQUENCE [LARGE SCALE GENOMIC DNA]</scope>
    <source>
        <strain evidence="2">cv. Yunnan</strain>
    </source>
</reference>
<organism evidence="1 2">
    <name type="scientific">Smallanthus sonchifolius</name>
    <dbReference type="NCBI Taxonomy" id="185202"/>
    <lineage>
        <taxon>Eukaryota</taxon>
        <taxon>Viridiplantae</taxon>
        <taxon>Streptophyta</taxon>
        <taxon>Embryophyta</taxon>
        <taxon>Tracheophyta</taxon>
        <taxon>Spermatophyta</taxon>
        <taxon>Magnoliopsida</taxon>
        <taxon>eudicotyledons</taxon>
        <taxon>Gunneridae</taxon>
        <taxon>Pentapetalae</taxon>
        <taxon>asterids</taxon>
        <taxon>campanulids</taxon>
        <taxon>Asterales</taxon>
        <taxon>Asteraceae</taxon>
        <taxon>Asteroideae</taxon>
        <taxon>Heliantheae alliance</taxon>
        <taxon>Millerieae</taxon>
        <taxon>Smallanthus</taxon>
    </lineage>
</organism>
<accession>A0ACB9G152</accession>
<proteinExistence type="predicted"/>
<protein>
    <submittedName>
        <fullName evidence="1">Uncharacterized protein</fullName>
    </submittedName>
</protein>
<name>A0ACB9G152_9ASTR</name>
<sequence length="522" mass="55769">MAPKGLWPSIVKGDMPTKMLLNNLYTRCSMMNTEVLDNIVTEEVDHDSSPHASSCLVPIAHISSEIHDTESTDLLVEGTYVDMILTTLPILSEEEQDVIAAMPAHPAGLYALYASCLAGNLVEQLWNFAWHAAIALLHPSLLPVAVMGFCTKVAVIAGAPLVGKLMDLFPRVHAYNFLTTVQASAQLLSAGMIIQAHMAHASLETSVLMRPWFIILVLAGAVERLSGMALGVAGTNRPIALAQANAILSRIDLLCEIAGASLFGILLSKYETVTCLKLAAAFMMWALPVVIGLTWLTNKLSCGVLDRAKCPQTCCGTSSREPVPHANNLVDISMAAIKHGWDEYMKQPVLPASIAYVLLCFNVVLAPGGLMTAFLTQHGLSPSLIGGFSCLSGAAGLILQASFLTMAVGVYWSGALSKQTALLFFLGFIVLSRLGHMSYEVVGVQILQTGIPASKANLIGETEVSVSSLAESIILGVVIIANDISHFGFLAMLSLLSVVGAAWLFCRWLTKPTDIQTSLFSF</sequence>
<dbReference type="EMBL" id="CM042032">
    <property type="protein sequence ID" value="KAI3776806.1"/>
    <property type="molecule type" value="Genomic_DNA"/>
</dbReference>
<evidence type="ECO:0000313" key="2">
    <source>
        <dbReference type="Proteomes" id="UP001056120"/>
    </source>
</evidence>
<keyword evidence="2" id="KW-1185">Reference proteome</keyword>
<comment type="caution">
    <text evidence="1">The sequence shown here is derived from an EMBL/GenBank/DDBJ whole genome shotgun (WGS) entry which is preliminary data.</text>
</comment>
<reference evidence="1 2" key="2">
    <citation type="journal article" date="2022" name="Mol. Ecol. Resour.">
        <title>The genomes of chicory, endive, great burdock and yacon provide insights into Asteraceae paleo-polyploidization history and plant inulin production.</title>
        <authorList>
            <person name="Fan W."/>
            <person name="Wang S."/>
            <person name="Wang H."/>
            <person name="Wang A."/>
            <person name="Jiang F."/>
            <person name="Liu H."/>
            <person name="Zhao H."/>
            <person name="Xu D."/>
            <person name="Zhang Y."/>
        </authorList>
    </citation>
    <scope>NUCLEOTIDE SEQUENCE [LARGE SCALE GENOMIC DNA]</scope>
    <source>
        <strain evidence="2">cv. Yunnan</strain>
        <tissue evidence="1">Leaves</tissue>
    </source>
</reference>
<evidence type="ECO:0000313" key="1">
    <source>
        <dbReference type="EMBL" id="KAI3776806.1"/>
    </source>
</evidence>
<gene>
    <name evidence="1" type="ORF">L1987_46596</name>
</gene>
<dbReference type="Proteomes" id="UP001056120">
    <property type="component" value="Linkage Group LG15"/>
</dbReference>